<dbReference type="Pfam" id="PF04488">
    <property type="entry name" value="Gly_transf_sug"/>
    <property type="match status" value="1"/>
</dbReference>
<name>A0AAD8XXA7_9STRA</name>
<dbReference type="PANTHER" id="PTHR32385">
    <property type="entry name" value="MANNOSYL PHOSPHORYLINOSITOL CERAMIDE SYNTHASE"/>
    <property type="match status" value="1"/>
</dbReference>
<evidence type="ECO:0000259" key="3">
    <source>
        <dbReference type="Pfam" id="PF04577"/>
    </source>
</evidence>
<sequence length="774" mass="88651">MMNSATNNRTRGHRPTRSTTIAVAAFLSAILFAISSLYVGTRLLLKNDAMVDSRQMMELHNAPRRKNLKANSYKTSPTPLPPNKQFTTHFCHSRDYVDGNAQRASCLFHNVCIVQRPPNSNSRGNNNRHEIEFLYVYDNGSGKHDNGHKIKQRIKNGDASFTLGVGPHSGDERVIFTPVPVTMDKMNARYPKREYVTGTSVLFYEYNAENFGHVLTDVLLPIYVALQGFGLENYRDIKLFRYSIMDAIGWSCDFHRRIPEEEGSYGNVGKHCDRFYKMIPEFMPAERRPLQVLNGTTVQPTCFQNLVVGMPMYSDDCDEGFERETDIWSLCNHARQGQFWQFRNYLLQNVLGSSYDEGDVPVHHKITITQRSDGLRALANLDQLIGKLREKYEGVDGSKVEVVVVQWEKLSLKDQLDLARSTTVHLTPPGGVSFIALFLPRWSTSIRLYSDEYMMEWNIMNYLGYIALEYVDCQDDSLIPLDEVLGFVEEGLKRYDEYRAGDASWTPYNDGSSSSHTLAELPSSDLKPIPIPKTVYQSWISRNMAPKMKANLKKWGSMNRKSYRFVFFDDKEQRDWMKENCTEYWPAWKTMELPVARADLFRYCLLYVNGGVWSDVDISPLRPLSDFIDPSAELIVVHDGGMPGDEFLYNAFMAAVPRHPVLKRAMDIVKEHYKLRLEEGAVICTGPHVLWRALNDTISGQLPPKTFVGFDKKRRIEYLSFTGEEIVNTKHELMNAKYDGYLDDATLHGGEPHYGREVTWSTSVEEDQEDGSRI</sequence>
<keyword evidence="4" id="KW-0328">Glycosyltransferase</keyword>
<keyword evidence="1 4" id="KW-0808">Transferase</keyword>
<dbReference type="InterPro" id="IPR049625">
    <property type="entry name" value="Glyco_transf_61_cat"/>
</dbReference>
<dbReference type="InterPro" id="IPR051706">
    <property type="entry name" value="Glycosyltransferase_domain"/>
</dbReference>
<dbReference type="EC" id="2.4.1.-" evidence="4"/>
<gene>
    <name evidence="4" type="ORF">QTG54_013757</name>
</gene>
<dbReference type="PANTHER" id="PTHR32385:SF15">
    <property type="entry name" value="INOSITOL PHOSPHOCERAMIDE MANNOSYLTRANSFERASE 1"/>
    <property type="match status" value="1"/>
</dbReference>
<dbReference type="AlphaFoldDB" id="A0AAD8XXA7"/>
<dbReference type="SUPFAM" id="SSF53448">
    <property type="entry name" value="Nucleotide-diphospho-sugar transferases"/>
    <property type="match status" value="1"/>
</dbReference>
<dbReference type="GO" id="GO:0051999">
    <property type="term" value="P:mannosyl-inositol phosphorylceramide biosynthetic process"/>
    <property type="evidence" value="ECO:0007669"/>
    <property type="project" value="TreeGrafter"/>
</dbReference>
<accession>A0AAD8XXA7</accession>
<feature type="domain" description="Glycosyltransferase 61 catalytic" evidence="3">
    <location>
        <begin position="211"/>
        <end position="443"/>
    </location>
</feature>
<keyword evidence="2" id="KW-0472">Membrane</keyword>
<dbReference type="EMBL" id="JATAAI010000033">
    <property type="protein sequence ID" value="KAK1735594.1"/>
    <property type="molecule type" value="Genomic_DNA"/>
</dbReference>
<dbReference type="InterPro" id="IPR007577">
    <property type="entry name" value="GlycoTrfase_DXD_sugar-bd_CS"/>
</dbReference>
<dbReference type="Proteomes" id="UP001224775">
    <property type="component" value="Unassembled WGS sequence"/>
</dbReference>
<dbReference type="GO" id="GO:0000030">
    <property type="term" value="F:mannosyltransferase activity"/>
    <property type="evidence" value="ECO:0007669"/>
    <property type="project" value="TreeGrafter"/>
</dbReference>
<keyword evidence="2" id="KW-0812">Transmembrane</keyword>
<proteinExistence type="predicted"/>
<protein>
    <submittedName>
        <fullName evidence="4">Glycosyltransferase (Family 32)</fullName>
        <ecNumber evidence="4">2.4.1.-</ecNumber>
    </submittedName>
</protein>
<dbReference type="InterPro" id="IPR029044">
    <property type="entry name" value="Nucleotide-diphossugar_trans"/>
</dbReference>
<keyword evidence="5" id="KW-1185">Reference proteome</keyword>
<dbReference type="GO" id="GO:0016020">
    <property type="term" value="C:membrane"/>
    <property type="evidence" value="ECO:0007669"/>
    <property type="project" value="GOC"/>
</dbReference>
<evidence type="ECO:0000313" key="5">
    <source>
        <dbReference type="Proteomes" id="UP001224775"/>
    </source>
</evidence>
<dbReference type="Gene3D" id="3.90.550.20">
    <property type="match status" value="1"/>
</dbReference>
<dbReference type="Pfam" id="PF04577">
    <property type="entry name" value="Glyco_transf_61"/>
    <property type="match status" value="1"/>
</dbReference>
<comment type="caution">
    <text evidence="4">The sequence shown here is derived from an EMBL/GenBank/DDBJ whole genome shotgun (WGS) entry which is preliminary data.</text>
</comment>
<keyword evidence="2" id="KW-1133">Transmembrane helix</keyword>
<evidence type="ECO:0000256" key="1">
    <source>
        <dbReference type="ARBA" id="ARBA00022679"/>
    </source>
</evidence>
<feature type="transmembrane region" description="Helical" evidence="2">
    <location>
        <begin position="21"/>
        <end position="45"/>
    </location>
</feature>
<organism evidence="4 5">
    <name type="scientific">Skeletonema marinoi</name>
    <dbReference type="NCBI Taxonomy" id="267567"/>
    <lineage>
        <taxon>Eukaryota</taxon>
        <taxon>Sar</taxon>
        <taxon>Stramenopiles</taxon>
        <taxon>Ochrophyta</taxon>
        <taxon>Bacillariophyta</taxon>
        <taxon>Coscinodiscophyceae</taxon>
        <taxon>Thalassiosirophycidae</taxon>
        <taxon>Thalassiosirales</taxon>
        <taxon>Skeletonemataceae</taxon>
        <taxon>Skeletonema</taxon>
        <taxon>Skeletonema marinoi-dohrnii complex</taxon>
    </lineage>
</organism>
<evidence type="ECO:0000256" key="2">
    <source>
        <dbReference type="SAM" id="Phobius"/>
    </source>
</evidence>
<reference evidence="4" key="1">
    <citation type="submission" date="2023-06" db="EMBL/GenBank/DDBJ databases">
        <title>Survivors Of The Sea: Transcriptome response of Skeletonema marinoi to long-term dormancy.</title>
        <authorList>
            <person name="Pinder M.I.M."/>
            <person name="Kourtchenko O."/>
            <person name="Robertson E.K."/>
            <person name="Larsson T."/>
            <person name="Maumus F."/>
            <person name="Osuna-Cruz C.M."/>
            <person name="Vancaester E."/>
            <person name="Stenow R."/>
            <person name="Vandepoele K."/>
            <person name="Ploug H."/>
            <person name="Bruchert V."/>
            <person name="Godhe A."/>
            <person name="Topel M."/>
        </authorList>
    </citation>
    <scope>NUCLEOTIDE SEQUENCE</scope>
    <source>
        <strain evidence="4">R05AC</strain>
    </source>
</reference>
<evidence type="ECO:0000313" key="4">
    <source>
        <dbReference type="EMBL" id="KAK1735594.1"/>
    </source>
</evidence>